<dbReference type="EMBL" id="MCBQ01005879">
    <property type="protein sequence ID" value="RKF79082.1"/>
    <property type="molecule type" value="Genomic_DNA"/>
</dbReference>
<evidence type="ECO:0000313" key="1">
    <source>
        <dbReference type="EMBL" id="RKF79082.1"/>
    </source>
</evidence>
<reference evidence="1 2" key="1">
    <citation type="journal article" date="2018" name="BMC Genomics">
        <title>Comparative genome analyses reveal sequence features reflecting distinct modes of host-adaptation between dicot and monocot powdery mildew.</title>
        <authorList>
            <person name="Wu Y."/>
            <person name="Ma X."/>
            <person name="Pan Z."/>
            <person name="Kale S.D."/>
            <person name="Song Y."/>
            <person name="King H."/>
            <person name="Zhang Q."/>
            <person name="Presley C."/>
            <person name="Deng X."/>
            <person name="Wei C.I."/>
            <person name="Xiao S."/>
        </authorList>
    </citation>
    <scope>NUCLEOTIDE SEQUENCE [LARGE SCALE GENOMIC DNA]</scope>
    <source>
        <strain evidence="1">UMSG3</strain>
    </source>
</reference>
<evidence type="ECO:0000313" key="2">
    <source>
        <dbReference type="Proteomes" id="UP000283383"/>
    </source>
</evidence>
<sequence length="83" mass="9716">MIDILTDRYQIKIRVAFFSIPINSMERDVHKEVLSSFHLLLKLQRVTTKSAKATVHLVIDAIFSYLSMKLLIYRSVQLRHVSK</sequence>
<name>A0A420IX12_9PEZI</name>
<keyword evidence="2" id="KW-1185">Reference proteome</keyword>
<dbReference type="Proteomes" id="UP000283383">
    <property type="component" value="Unassembled WGS sequence"/>
</dbReference>
<organism evidence="1 2">
    <name type="scientific">Golovinomyces cichoracearum</name>
    <dbReference type="NCBI Taxonomy" id="62708"/>
    <lineage>
        <taxon>Eukaryota</taxon>
        <taxon>Fungi</taxon>
        <taxon>Dikarya</taxon>
        <taxon>Ascomycota</taxon>
        <taxon>Pezizomycotina</taxon>
        <taxon>Leotiomycetes</taxon>
        <taxon>Erysiphales</taxon>
        <taxon>Erysiphaceae</taxon>
        <taxon>Golovinomyces</taxon>
    </lineage>
</organism>
<accession>A0A420IX12</accession>
<dbReference type="AlphaFoldDB" id="A0A420IX12"/>
<comment type="caution">
    <text evidence="1">The sequence shown here is derived from an EMBL/GenBank/DDBJ whole genome shotgun (WGS) entry which is preliminary data.</text>
</comment>
<proteinExistence type="predicted"/>
<gene>
    <name evidence="1" type="ORF">GcM3_058022</name>
</gene>
<protein>
    <submittedName>
        <fullName evidence="1">Uncharacterized protein</fullName>
    </submittedName>
</protein>